<reference evidence="1" key="1">
    <citation type="journal article" date="2015" name="Nature">
        <title>Complex archaea that bridge the gap between prokaryotes and eukaryotes.</title>
        <authorList>
            <person name="Spang A."/>
            <person name="Saw J.H."/>
            <person name="Jorgensen S.L."/>
            <person name="Zaremba-Niedzwiedzka K."/>
            <person name="Martijn J."/>
            <person name="Lind A.E."/>
            <person name="van Eijk R."/>
            <person name="Schleper C."/>
            <person name="Guy L."/>
            <person name="Ettema T.J."/>
        </authorList>
    </citation>
    <scope>NUCLEOTIDE SEQUENCE</scope>
</reference>
<name>A0A0F9L585_9ZZZZ</name>
<evidence type="ECO:0000313" key="1">
    <source>
        <dbReference type="EMBL" id="KKM88798.1"/>
    </source>
</evidence>
<comment type="caution">
    <text evidence="1">The sequence shown here is derived from an EMBL/GenBank/DDBJ whole genome shotgun (WGS) entry which is preliminary data.</text>
</comment>
<dbReference type="AlphaFoldDB" id="A0A0F9L585"/>
<organism evidence="1">
    <name type="scientific">marine sediment metagenome</name>
    <dbReference type="NCBI Taxonomy" id="412755"/>
    <lineage>
        <taxon>unclassified sequences</taxon>
        <taxon>metagenomes</taxon>
        <taxon>ecological metagenomes</taxon>
    </lineage>
</organism>
<gene>
    <name evidence="1" type="ORF">LCGC14_1255160</name>
</gene>
<accession>A0A0F9L585</accession>
<sequence length="204" mass="23789">MKKKIQIKCKGADLLPFETLLQFQGELKNLNNRNLKRLKNQILTKGFIAPFFIWKKKDKNFILDGTQRDKALKSLNKDGYEIPLLPVVYIEADNKSDAREKLLSLSSQYGDWDPDELTTWLNDIDSEIKKDLRFLDREMDIHIDIEDYSDLDQEMEDLKGMKSFLIVLKIPIKYKEKLLDWIANGEAHTQTGLGKGLLKRCELL</sequence>
<dbReference type="SUPFAM" id="SSF110849">
    <property type="entry name" value="ParB/Sulfiredoxin"/>
    <property type="match status" value="1"/>
</dbReference>
<dbReference type="Gene3D" id="3.90.1530.10">
    <property type="entry name" value="Conserved hypothetical protein from pyrococcus furiosus pfu- 392566-001, ParB domain"/>
    <property type="match status" value="1"/>
</dbReference>
<dbReference type="EMBL" id="LAZR01006912">
    <property type="protein sequence ID" value="KKM88798.1"/>
    <property type="molecule type" value="Genomic_DNA"/>
</dbReference>
<protein>
    <submittedName>
        <fullName evidence="1">Uncharacterized protein</fullName>
    </submittedName>
</protein>
<dbReference type="InterPro" id="IPR036086">
    <property type="entry name" value="ParB/Sulfiredoxin_sf"/>
</dbReference>
<proteinExistence type="predicted"/>